<reference evidence="2 3" key="1">
    <citation type="submission" date="2021-03" db="EMBL/GenBank/DDBJ databases">
        <title>Antimicrobial resistance genes in bacteria isolated from Japanese honey, and their potential for conferring macrolide and lincosamide resistance in the American foulbrood pathogen Paenibacillus larvae.</title>
        <authorList>
            <person name="Okamoto M."/>
            <person name="Kumagai M."/>
            <person name="Kanamori H."/>
            <person name="Takamatsu D."/>
        </authorList>
    </citation>
    <scope>NUCLEOTIDE SEQUENCE [LARGE SCALE GENOMIC DNA]</scope>
    <source>
        <strain evidence="2 3">J41TS12</strain>
    </source>
</reference>
<evidence type="ECO:0000256" key="1">
    <source>
        <dbReference type="SAM" id="SignalP"/>
    </source>
</evidence>
<organism evidence="2 3">
    <name type="scientific">Paenibacillus antibioticophila</name>
    <dbReference type="NCBI Taxonomy" id="1274374"/>
    <lineage>
        <taxon>Bacteria</taxon>
        <taxon>Bacillati</taxon>
        <taxon>Bacillota</taxon>
        <taxon>Bacilli</taxon>
        <taxon>Bacillales</taxon>
        <taxon>Paenibacillaceae</taxon>
        <taxon>Paenibacillus</taxon>
    </lineage>
</organism>
<dbReference type="RefSeq" id="WP_212939587.1">
    <property type="nucleotide sequence ID" value="NZ_BORR01000007.1"/>
</dbReference>
<evidence type="ECO:0000313" key="2">
    <source>
        <dbReference type="EMBL" id="GIO37305.1"/>
    </source>
</evidence>
<evidence type="ECO:0000313" key="3">
    <source>
        <dbReference type="Proteomes" id="UP000681162"/>
    </source>
</evidence>
<proteinExistence type="predicted"/>
<feature type="signal peptide" evidence="1">
    <location>
        <begin position="1"/>
        <end position="27"/>
    </location>
</feature>
<keyword evidence="3" id="KW-1185">Reference proteome</keyword>
<evidence type="ECO:0008006" key="4">
    <source>
        <dbReference type="Google" id="ProtNLM"/>
    </source>
</evidence>
<dbReference type="EMBL" id="BORR01000007">
    <property type="protein sequence ID" value="GIO37305.1"/>
    <property type="molecule type" value="Genomic_DNA"/>
</dbReference>
<sequence>MKKKTITFIAGLMLLLLGVLVSNHFNANSTGAHSPTERQVVNEEPPASAQAELPLRDQIAKWIVEQGQRDEYYLEGLSYVEIQLDTDSELEIIAGIDGGVHLGQFFVFDSGADGEYKLIAEKDWKVEQLHPGMAKDVELKMIFETVDRTGGTGVDVYEAHLWYLDNGEFKEVWNGWLKGRNAMLAGSHSLLAGSYQVIEGWLYHWETVFKLADDDVTRTAPPQTTLKVYRFNGEVFEPVESTELTEAGNKAVK</sequence>
<dbReference type="AlphaFoldDB" id="A0A919XUV8"/>
<accession>A0A919XUV8</accession>
<protein>
    <recommendedName>
        <fullName evidence="4">Lipoprotein</fullName>
    </recommendedName>
</protein>
<keyword evidence="1" id="KW-0732">Signal</keyword>
<comment type="caution">
    <text evidence="2">The sequence shown here is derived from an EMBL/GenBank/DDBJ whole genome shotgun (WGS) entry which is preliminary data.</text>
</comment>
<name>A0A919XUV8_9BACL</name>
<gene>
    <name evidence="2" type="ORF">J41TS12_21660</name>
</gene>
<dbReference type="Proteomes" id="UP000681162">
    <property type="component" value="Unassembled WGS sequence"/>
</dbReference>
<feature type="chain" id="PRO_5036849428" description="Lipoprotein" evidence="1">
    <location>
        <begin position="28"/>
        <end position="253"/>
    </location>
</feature>